<dbReference type="Gene3D" id="1.10.20.10">
    <property type="entry name" value="Histone, subunit A"/>
    <property type="match status" value="1"/>
</dbReference>
<feature type="region of interest" description="Disordered" evidence="3">
    <location>
        <begin position="171"/>
        <end position="211"/>
    </location>
</feature>
<dbReference type="PANTHER" id="PTHR10252">
    <property type="entry name" value="HISTONE-LIKE TRANSCRIPTION FACTOR CCAAT-RELATED"/>
    <property type="match status" value="1"/>
</dbReference>
<dbReference type="EMBL" id="JANCYU010000016">
    <property type="protein sequence ID" value="KAK4523533.1"/>
    <property type="molecule type" value="Genomic_DNA"/>
</dbReference>
<dbReference type="PANTHER" id="PTHR10252:SF5">
    <property type="entry name" value="DR1-ASSOCIATED COREPRESSOR"/>
    <property type="match status" value="1"/>
</dbReference>
<dbReference type="SUPFAM" id="SSF47113">
    <property type="entry name" value="Histone-fold"/>
    <property type="match status" value="1"/>
</dbReference>
<keyword evidence="2" id="KW-0539">Nucleus</keyword>
<name>A0AAV9I879_9RHOD</name>
<evidence type="ECO:0000256" key="3">
    <source>
        <dbReference type="SAM" id="MobiDB-lite"/>
    </source>
</evidence>
<protein>
    <recommendedName>
        <fullName evidence="4">Transcription factor CBF/NF-Y/archaeal histone domain-containing protein</fullName>
    </recommendedName>
</protein>
<reference evidence="5 6" key="1">
    <citation type="submission" date="2022-07" db="EMBL/GenBank/DDBJ databases">
        <title>Genome-wide signatures of adaptation to extreme environments.</title>
        <authorList>
            <person name="Cho C.H."/>
            <person name="Yoon H.S."/>
        </authorList>
    </citation>
    <scope>NUCLEOTIDE SEQUENCE [LARGE SCALE GENOMIC DNA]</scope>
    <source>
        <strain evidence="5 6">108.79 E11</strain>
    </source>
</reference>
<sequence length="290" mass="32675">MRGKSKSIVFPASRIKRIMRINEEVGKIAVPTPILVSKALQLMLQDFLTSCCETARKHETAVVTPYLMELCMRTYDRFSFLLKLLANKQNVQFEPLESTKGLASPYSQLDIVVRYSKEKSSSRKRRRSTIAQSDGQGHRPVLSFRDQNSKPGEPYCLDMFPKPVFSLKAETEQDEYDCEENESRSSNTSYSMNDRSIVDDSNLSTNNYTSTESKYEECVSTEGHSRALFSEACPSEQKDMLCLAMVNDSSISVTRSSFGLSQNNVYSLDVASSSSGRVMISIDELVHSEH</sequence>
<dbReference type="GO" id="GO:0001046">
    <property type="term" value="F:core promoter sequence-specific DNA binding"/>
    <property type="evidence" value="ECO:0007669"/>
    <property type="project" value="TreeGrafter"/>
</dbReference>
<dbReference type="GO" id="GO:0046982">
    <property type="term" value="F:protein heterodimerization activity"/>
    <property type="evidence" value="ECO:0007669"/>
    <property type="project" value="InterPro"/>
</dbReference>
<dbReference type="InterPro" id="IPR050568">
    <property type="entry name" value="Transcr_DNA_Rep_Reg"/>
</dbReference>
<comment type="subcellular location">
    <subcellularLocation>
        <location evidence="1">Nucleus</location>
    </subcellularLocation>
</comment>
<comment type="caution">
    <text evidence="5">The sequence shown here is derived from an EMBL/GenBank/DDBJ whole genome shotgun (WGS) entry which is preliminary data.</text>
</comment>
<gene>
    <name evidence="5" type="ORF">GAYE_PCTG69G1429</name>
</gene>
<evidence type="ECO:0000259" key="4">
    <source>
        <dbReference type="Pfam" id="PF00808"/>
    </source>
</evidence>
<dbReference type="InterPro" id="IPR003958">
    <property type="entry name" value="CBFA_NFYB_domain"/>
</dbReference>
<feature type="domain" description="Transcription factor CBF/NF-Y/archaeal histone" evidence="4">
    <location>
        <begin position="10"/>
        <end position="64"/>
    </location>
</feature>
<evidence type="ECO:0000256" key="2">
    <source>
        <dbReference type="ARBA" id="ARBA00023242"/>
    </source>
</evidence>
<feature type="compositionally biased region" description="Polar residues" evidence="3">
    <location>
        <begin position="184"/>
        <end position="211"/>
    </location>
</feature>
<feature type="region of interest" description="Disordered" evidence="3">
    <location>
        <begin position="117"/>
        <end position="153"/>
    </location>
</feature>
<evidence type="ECO:0000256" key="1">
    <source>
        <dbReference type="ARBA" id="ARBA00004123"/>
    </source>
</evidence>
<dbReference type="GO" id="GO:0016251">
    <property type="term" value="F:RNA polymerase II general transcription initiation factor activity"/>
    <property type="evidence" value="ECO:0007669"/>
    <property type="project" value="TreeGrafter"/>
</dbReference>
<accession>A0AAV9I879</accession>
<dbReference type="Proteomes" id="UP001300502">
    <property type="component" value="Unassembled WGS sequence"/>
</dbReference>
<dbReference type="InterPro" id="IPR009072">
    <property type="entry name" value="Histone-fold"/>
</dbReference>
<evidence type="ECO:0000313" key="5">
    <source>
        <dbReference type="EMBL" id="KAK4523533.1"/>
    </source>
</evidence>
<evidence type="ECO:0000313" key="6">
    <source>
        <dbReference type="Proteomes" id="UP001300502"/>
    </source>
</evidence>
<proteinExistence type="predicted"/>
<dbReference type="GO" id="GO:0005634">
    <property type="term" value="C:nucleus"/>
    <property type="evidence" value="ECO:0007669"/>
    <property type="project" value="UniProtKB-SubCell"/>
</dbReference>
<keyword evidence="6" id="KW-1185">Reference proteome</keyword>
<dbReference type="CDD" id="cd22906">
    <property type="entry name" value="HFD_DRAP1"/>
    <property type="match status" value="1"/>
</dbReference>
<dbReference type="AlphaFoldDB" id="A0AAV9I879"/>
<organism evidence="5 6">
    <name type="scientific">Galdieria yellowstonensis</name>
    <dbReference type="NCBI Taxonomy" id="3028027"/>
    <lineage>
        <taxon>Eukaryota</taxon>
        <taxon>Rhodophyta</taxon>
        <taxon>Bangiophyceae</taxon>
        <taxon>Galdieriales</taxon>
        <taxon>Galdieriaceae</taxon>
        <taxon>Galdieria</taxon>
    </lineage>
</organism>
<dbReference type="Pfam" id="PF00808">
    <property type="entry name" value="CBFD_NFYB_HMF"/>
    <property type="match status" value="1"/>
</dbReference>